<comment type="caution">
    <text evidence="2">The sequence shown here is derived from an EMBL/GenBank/DDBJ whole genome shotgun (WGS) entry which is preliminary data.</text>
</comment>
<evidence type="ECO:0000313" key="2">
    <source>
        <dbReference type="EMBL" id="MDN5214865.1"/>
    </source>
</evidence>
<keyword evidence="3" id="KW-1185">Reference proteome</keyword>
<evidence type="ECO:0000313" key="3">
    <source>
        <dbReference type="Proteomes" id="UP001172083"/>
    </source>
</evidence>
<name>A0ABT8LDM7_9BACT</name>
<accession>A0ABT8LDM7</accession>
<reference evidence="2" key="1">
    <citation type="submission" date="2023-06" db="EMBL/GenBank/DDBJ databases">
        <title>Genomic of Agaribacillus aureum.</title>
        <authorList>
            <person name="Wang G."/>
        </authorList>
    </citation>
    <scope>NUCLEOTIDE SEQUENCE</scope>
    <source>
        <strain evidence="2">BMA12</strain>
    </source>
</reference>
<dbReference type="RefSeq" id="WP_346760203.1">
    <property type="nucleotide sequence ID" value="NZ_JAUJEB010000005.1"/>
</dbReference>
<organism evidence="2 3">
    <name type="scientific">Agaribacillus aureus</name>
    <dbReference type="NCBI Taxonomy" id="3051825"/>
    <lineage>
        <taxon>Bacteria</taxon>
        <taxon>Pseudomonadati</taxon>
        <taxon>Bacteroidota</taxon>
        <taxon>Cytophagia</taxon>
        <taxon>Cytophagales</taxon>
        <taxon>Splendidivirgaceae</taxon>
        <taxon>Agaribacillus</taxon>
    </lineage>
</organism>
<protein>
    <submittedName>
        <fullName evidence="2">Cold-shock protein</fullName>
    </submittedName>
</protein>
<feature type="compositionally biased region" description="Basic and acidic residues" evidence="1">
    <location>
        <begin position="23"/>
        <end position="34"/>
    </location>
</feature>
<dbReference type="EMBL" id="JAUJEB010000005">
    <property type="protein sequence ID" value="MDN5214865.1"/>
    <property type="molecule type" value="Genomic_DNA"/>
</dbReference>
<proteinExistence type="predicted"/>
<gene>
    <name evidence="2" type="ORF">QQ020_22485</name>
</gene>
<dbReference type="Proteomes" id="UP001172083">
    <property type="component" value="Unassembled WGS sequence"/>
</dbReference>
<evidence type="ECO:0000256" key="1">
    <source>
        <dbReference type="SAM" id="MobiDB-lite"/>
    </source>
</evidence>
<feature type="region of interest" description="Disordered" evidence="1">
    <location>
        <begin position="1"/>
        <end position="65"/>
    </location>
</feature>
<sequence>MARSNNSFIKKQKADNKRKKRLEKLEKKQNKTKDPSAGSLDNMIVYVDEEGNFTSEPPEQKKNNE</sequence>